<dbReference type="AlphaFoldDB" id="A0A1G8L677"/>
<evidence type="ECO:0000313" key="2">
    <source>
        <dbReference type="EMBL" id="SDI51152.1"/>
    </source>
</evidence>
<evidence type="ECO:0000313" key="3">
    <source>
        <dbReference type="Proteomes" id="UP000199050"/>
    </source>
</evidence>
<gene>
    <name evidence="2" type="ORF">SAMN05216192_10653</name>
</gene>
<reference evidence="3" key="1">
    <citation type="submission" date="2016-10" db="EMBL/GenBank/DDBJ databases">
        <authorList>
            <person name="Varghese N."/>
            <person name="Submissions S."/>
        </authorList>
    </citation>
    <scope>NUCLEOTIDE SEQUENCE [LARGE SCALE GENOMIC DNA]</scope>
    <source>
        <strain evidence="3">CGMCC 1.11012</strain>
    </source>
</reference>
<keyword evidence="3" id="KW-1185">Reference proteome</keyword>
<sequence length="119" mass="13298">MLYAEIEHFVCEKGIAMSLKPVELQIALPRTTDAGKVQNELLHRPVLDQQMLAGQNVKHAAEQAQRTSGVDESSETKLRGDGEREHDQSNRSSGQGQKNKDTPHDAEHPYKGRRIDLSL</sequence>
<accession>A0A1G8L677</accession>
<feature type="compositionally biased region" description="Basic and acidic residues" evidence="1">
    <location>
        <begin position="74"/>
        <end position="89"/>
    </location>
</feature>
<dbReference type="Proteomes" id="UP000199050">
    <property type="component" value="Unassembled WGS sequence"/>
</dbReference>
<evidence type="ECO:0000256" key="1">
    <source>
        <dbReference type="SAM" id="MobiDB-lite"/>
    </source>
</evidence>
<organism evidence="2 3">
    <name type="scientific">Paenibacillus typhae</name>
    <dbReference type="NCBI Taxonomy" id="1174501"/>
    <lineage>
        <taxon>Bacteria</taxon>
        <taxon>Bacillati</taxon>
        <taxon>Bacillota</taxon>
        <taxon>Bacilli</taxon>
        <taxon>Bacillales</taxon>
        <taxon>Paenibacillaceae</taxon>
        <taxon>Paenibacillus</taxon>
    </lineage>
</organism>
<feature type="region of interest" description="Disordered" evidence="1">
    <location>
        <begin position="55"/>
        <end position="119"/>
    </location>
</feature>
<dbReference type="EMBL" id="FNDX01000006">
    <property type="protein sequence ID" value="SDI51152.1"/>
    <property type="molecule type" value="Genomic_DNA"/>
</dbReference>
<dbReference type="STRING" id="1174501.SAMN05216192_10653"/>
<feature type="compositionally biased region" description="Basic and acidic residues" evidence="1">
    <location>
        <begin position="98"/>
        <end position="119"/>
    </location>
</feature>
<proteinExistence type="predicted"/>
<protein>
    <submittedName>
        <fullName evidence="2">Uncharacterized protein</fullName>
    </submittedName>
</protein>
<name>A0A1G8L677_9BACL</name>